<dbReference type="InterPro" id="IPR000535">
    <property type="entry name" value="MSP_dom"/>
</dbReference>
<accession>A0A183GAZ2</accession>
<evidence type="ECO:0000313" key="3">
    <source>
        <dbReference type="Proteomes" id="UP000050761"/>
    </source>
</evidence>
<dbReference type="SUPFAM" id="SSF49354">
    <property type="entry name" value="PapD-like"/>
    <property type="match status" value="1"/>
</dbReference>
<dbReference type="Pfam" id="PF00635">
    <property type="entry name" value="Motile_Sperm"/>
    <property type="match status" value="1"/>
</dbReference>
<evidence type="ECO:0000313" key="2">
    <source>
        <dbReference type="EMBL" id="VDP14421.1"/>
    </source>
</evidence>
<gene>
    <name evidence="2" type="ORF">HPBE_LOCUS19226</name>
</gene>
<dbReference type="AlphaFoldDB" id="A0A183GAZ2"/>
<accession>A0A3P8AV83</accession>
<feature type="domain" description="MSP" evidence="1">
    <location>
        <begin position="7"/>
        <end position="81"/>
    </location>
</feature>
<reference evidence="2 3" key="1">
    <citation type="submission" date="2018-11" db="EMBL/GenBank/DDBJ databases">
        <authorList>
            <consortium name="Pathogen Informatics"/>
        </authorList>
    </citation>
    <scope>NUCLEOTIDE SEQUENCE [LARGE SCALE GENOMIC DNA]</scope>
</reference>
<name>A0A183GAZ2_HELPZ</name>
<protein>
    <submittedName>
        <fullName evidence="4">MSP domain-containing protein</fullName>
    </submittedName>
</protein>
<dbReference type="WBParaSite" id="HPBE_0001922701-mRNA-1">
    <property type="protein sequence ID" value="HPBE_0001922701-mRNA-1"/>
    <property type="gene ID" value="HPBE_0001922701"/>
</dbReference>
<evidence type="ECO:0000313" key="4">
    <source>
        <dbReference type="WBParaSite" id="HPBE_0001922701-mRNA-1"/>
    </source>
</evidence>
<proteinExistence type="predicted"/>
<dbReference type="Proteomes" id="UP000050761">
    <property type="component" value="Unassembled WGS sequence"/>
</dbReference>
<dbReference type="InterPro" id="IPR013783">
    <property type="entry name" value="Ig-like_fold"/>
</dbReference>
<dbReference type="InterPro" id="IPR008962">
    <property type="entry name" value="PapD-like_sf"/>
</dbReference>
<dbReference type="Gene3D" id="2.60.40.10">
    <property type="entry name" value="Immunoglobulins"/>
    <property type="match status" value="1"/>
</dbReference>
<dbReference type="EMBL" id="UZAH01031214">
    <property type="protein sequence ID" value="VDP14421.1"/>
    <property type="molecule type" value="Genomic_DNA"/>
</dbReference>
<organism evidence="3 4">
    <name type="scientific">Heligmosomoides polygyrus</name>
    <name type="common">Parasitic roundworm</name>
    <dbReference type="NCBI Taxonomy" id="6339"/>
    <lineage>
        <taxon>Eukaryota</taxon>
        <taxon>Metazoa</taxon>
        <taxon>Ecdysozoa</taxon>
        <taxon>Nematoda</taxon>
        <taxon>Chromadorea</taxon>
        <taxon>Rhabditida</taxon>
        <taxon>Rhabditina</taxon>
        <taxon>Rhabditomorpha</taxon>
        <taxon>Strongyloidea</taxon>
        <taxon>Heligmosomidae</taxon>
        <taxon>Heligmosomoides</taxon>
    </lineage>
</organism>
<sequence>MHRQDATRRLAPSVSSTAGSRLATPFFLKAEKNEIFRNVSNDRVAWRVLCNAPTRYVVSPNKGFLFKQEKIAVRNASLNTP</sequence>
<dbReference type="OrthoDB" id="264603at2759"/>
<keyword evidence="3" id="KW-1185">Reference proteome</keyword>
<evidence type="ECO:0000259" key="1">
    <source>
        <dbReference type="PROSITE" id="PS50202"/>
    </source>
</evidence>
<dbReference type="PROSITE" id="PS50202">
    <property type="entry name" value="MSP"/>
    <property type="match status" value="1"/>
</dbReference>
<reference evidence="4" key="2">
    <citation type="submission" date="2019-09" db="UniProtKB">
        <authorList>
            <consortium name="WormBaseParasite"/>
        </authorList>
    </citation>
    <scope>IDENTIFICATION</scope>
</reference>